<dbReference type="OrthoDB" id="9774608at2"/>
<comment type="caution">
    <text evidence="2">The sequence shown here is derived from an EMBL/GenBank/DDBJ whole genome shotgun (WGS) entry which is preliminary data.</text>
</comment>
<protein>
    <submittedName>
        <fullName evidence="2">Transposase</fullName>
    </submittedName>
</protein>
<organism evidence="2 3">
    <name type="scientific">Xenorhabdus szentirmaii DSM 16338</name>
    <dbReference type="NCBI Taxonomy" id="1427518"/>
    <lineage>
        <taxon>Bacteria</taxon>
        <taxon>Pseudomonadati</taxon>
        <taxon>Pseudomonadota</taxon>
        <taxon>Gammaproteobacteria</taxon>
        <taxon>Enterobacterales</taxon>
        <taxon>Morganellaceae</taxon>
        <taxon>Xenorhabdus</taxon>
    </lineage>
</organism>
<dbReference type="Pfam" id="PF05598">
    <property type="entry name" value="DUF772"/>
    <property type="match status" value="1"/>
</dbReference>
<dbReference type="EMBL" id="CBXF010000110">
    <property type="protein sequence ID" value="CDL84608.1"/>
    <property type="molecule type" value="Genomic_DNA"/>
</dbReference>
<name>W1J3G9_9GAMM</name>
<keyword evidence="3" id="KW-1185">Reference proteome</keyword>
<proteinExistence type="predicted"/>
<gene>
    <name evidence="2" type="ORF">XSR1_50021</name>
</gene>
<evidence type="ECO:0000313" key="2">
    <source>
        <dbReference type="EMBL" id="CDL84608.1"/>
    </source>
</evidence>
<sequence length="88" mass="10095">MAAGYHRQKIDELGDILLGLDKYVDFSALAETVDLTVLRPVSPKGGRPPFSIEVMVRIIILKHFHNLSDEKMEYQLIGRMSWQHVFVI</sequence>
<dbReference type="AlphaFoldDB" id="W1J3G9"/>
<evidence type="ECO:0000259" key="1">
    <source>
        <dbReference type="Pfam" id="PF05598"/>
    </source>
</evidence>
<accession>W1J3G9</accession>
<dbReference type="Proteomes" id="UP000019202">
    <property type="component" value="Unassembled WGS sequence"/>
</dbReference>
<dbReference type="GeneID" id="97126782"/>
<dbReference type="STRING" id="1427518.XSR1_50021"/>
<evidence type="ECO:0000313" key="3">
    <source>
        <dbReference type="Proteomes" id="UP000019202"/>
    </source>
</evidence>
<reference evidence="2" key="1">
    <citation type="submission" date="2013-11" db="EMBL/GenBank/DDBJ databases">
        <title>Draft genome sequence and annotation of the entomopathogenic bacteria, Xenorhabdus cabanillasi strain JM26 and Xenorhabdus szentirmai strain DSM 16338.</title>
        <authorList>
            <person name="Gualtieri M."/>
            <person name="Ogier J.C."/>
            <person name="Pages S."/>
            <person name="Givaudan A."/>
            <person name="Gaudriault S."/>
        </authorList>
    </citation>
    <scope>NUCLEOTIDE SEQUENCE [LARGE SCALE GENOMIC DNA]</scope>
    <source>
        <strain evidence="2">DSM 16338</strain>
    </source>
</reference>
<feature type="domain" description="Transposase InsH N-terminal" evidence="1">
    <location>
        <begin position="8"/>
        <end position="84"/>
    </location>
</feature>
<dbReference type="InterPro" id="IPR008490">
    <property type="entry name" value="Transposase_InsH_N"/>
</dbReference>
<dbReference type="RefSeq" id="WP_051462492.1">
    <property type="nucleotide sequence ID" value="NZ_CAWLWS010000110.1"/>
</dbReference>